<dbReference type="AlphaFoldDB" id="A0A2K9ZG95"/>
<gene>
    <name evidence="1" type="ORF">CUJ84_pRLN3000140</name>
</gene>
<proteinExistence type="predicted"/>
<name>A0A2K9ZG95_RHILE</name>
<dbReference type="EMBL" id="CP025015">
    <property type="protein sequence ID" value="AUW47276.1"/>
    <property type="molecule type" value="Genomic_DNA"/>
</dbReference>
<organism evidence="1 2">
    <name type="scientific">Rhizobium leguminosarum</name>
    <dbReference type="NCBI Taxonomy" id="384"/>
    <lineage>
        <taxon>Bacteria</taxon>
        <taxon>Pseudomonadati</taxon>
        <taxon>Pseudomonadota</taxon>
        <taxon>Alphaproteobacteria</taxon>
        <taxon>Hyphomicrobiales</taxon>
        <taxon>Rhizobiaceae</taxon>
        <taxon>Rhizobium/Agrobacterium group</taxon>
        <taxon>Rhizobium</taxon>
    </lineage>
</organism>
<dbReference type="Proteomes" id="UP000238523">
    <property type="component" value="Plasmid pRLN3"/>
</dbReference>
<geneLocation type="plasmid" evidence="2">
    <name>prln3</name>
</geneLocation>
<keyword evidence="1" id="KW-0614">Plasmid</keyword>
<sequence length="181" mass="20324">MTRILTIVHIEDEYREFLDIVLFVKTVLEDLWEDKSGEIISVTNKILAESKSVPQSWVVYELSQTPVERQTLSGDTIRYMFVRDKSVPPEALAFLSSDGIFILDVLRPVEGKTSLGISVTDSLEAISPYITSDDRVVLFTAHQGNGLDDSVGSRFRKISKENRGELEEFLSLAVHRSMADG</sequence>
<protein>
    <submittedName>
        <fullName evidence="1">Uncharacterized protein</fullName>
    </submittedName>
</protein>
<evidence type="ECO:0000313" key="2">
    <source>
        <dbReference type="Proteomes" id="UP000238523"/>
    </source>
</evidence>
<dbReference type="RefSeq" id="WP_105009761.1">
    <property type="nucleotide sequence ID" value="NZ_CP025015.1"/>
</dbReference>
<reference evidence="1 2" key="1">
    <citation type="submission" date="2017-11" db="EMBL/GenBank/DDBJ databases">
        <title>Complete genome of Rhizobium leguminosarum Norway, an ineffective micro-symbiont.</title>
        <authorList>
            <person name="Hoffrichter A."/>
            <person name="Liang J."/>
            <person name="Brachmann A."/>
            <person name="Marin M."/>
        </authorList>
    </citation>
    <scope>NUCLEOTIDE SEQUENCE [LARGE SCALE GENOMIC DNA]</scope>
    <source>
        <strain evidence="1 2">Norway</strain>
        <plasmid evidence="2">Plasmid prln3</plasmid>
    </source>
</reference>
<accession>A0A2K9ZG95</accession>
<evidence type="ECO:0000313" key="1">
    <source>
        <dbReference type="EMBL" id="AUW47276.1"/>
    </source>
</evidence>